<name>A0ABW0YDQ3_9GAMM</name>
<evidence type="ECO:0000313" key="1">
    <source>
        <dbReference type="EMBL" id="MFC5707152.1"/>
    </source>
</evidence>
<dbReference type="PANTHER" id="PTHR47623">
    <property type="entry name" value="OS09G0287300 PROTEIN"/>
    <property type="match status" value="1"/>
</dbReference>
<dbReference type="RefSeq" id="WP_042638141.1">
    <property type="nucleotide sequence ID" value="NZ_CDDF01000001.1"/>
</dbReference>
<accession>A0ABW0YDQ3</accession>
<organism evidence="1 2">
    <name type="scientific">Aeromonas eucrenophila</name>
    <dbReference type="NCBI Taxonomy" id="649"/>
    <lineage>
        <taxon>Bacteria</taxon>
        <taxon>Pseudomonadati</taxon>
        <taxon>Pseudomonadota</taxon>
        <taxon>Gammaproteobacteria</taxon>
        <taxon>Aeromonadales</taxon>
        <taxon>Aeromonadaceae</taxon>
        <taxon>Aeromonas</taxon>
    </lineage>
</organism>
<dbReference type="Pfam" id="PF00300">
    <property type="entry name" value="His_Phos_1"/>
    <property type="match status" value="1"/>
</dbReference>
<dbReference type="Proteomes" id="UP001596132">
    <property type="component" value="Unassembled WGS sequence"/>
</dbReference>
<proteinExistence type="predicted"/>
<dbReference type="SUPFAM" id="SSF53254">
    <property type="entry name" value="Phosphoglycerate mutase-like"/>
    <property type="match status" value="1"/>
</dbReference>
<comment type="caution">
    <text evidence="1">The sequence shown here is derived from an EMBL/GenBank/DDBJ whole genome shotgun (WGS) entry which is preliminary data.</text>
</comment>
<dbReference type="Gene3D" id="3.40.50.1240">
    <property type="entry name" value="Phosphoglycerate mutase-like"/>
    <property type="match status" value="1"/>
</dbReference>
<dbReference type="PANTHER" id="PTHR47623:SF1">
    <property type="entry name" value="OS09G0287300 PROTEIN"/>
    <property type="match status" value="1"/>
</dbReference>
<gene>
    <name evidence="1" type="ORF">ACFPVW_14030</name>
</gene>
<dbReference type="InterPro" id="IPR013078">
    <property type="entry name" value="His_Pase_superF_clade-1"/>
</dbReference>
<evidence type="ECO:0000313" key="2">
    <source>
        <dbReference type="Proteomes" id="UP001596132"/>
    </source>
</evidence>
<protein>
    <submittedName>
        <fullName evidence="1">SixA phosphatase family protein</fullName>
    </submittedName>
</protein>
<sequence length="163" mass="18013">MKRTLLLVRHAKSSWDEVALPDRERPLAERGKRDAPMMGERLARDGVKPDLILSSPARRALSTARLIAAALDYQAGDILVDDRLYACDTKTLLGVIAELGGDLKRVMIVGHNPEFTELAHRFSREITRMPTCAVAQFTFDGAPWSAIAGVKPVSTSLDYPKKK</sequence>
<keyword evidence="2" id="KW-1185">Reference proteome</keyword>
<reference evidence="2" key="1">
    <citation type="journal article" date="2019" name="Int. J. Syst. Evol. Microbiol.">
        <title>The Global Catalogue of Microorganisms (GCM) 10K type strain sequencing project: providing services to taxonomists for standard genome sequencing and annotation.</title>
        <authorList>
            <consortium name="The Broad Institute Genomics Platform"/>
            <consortium name="The Broad Institute Genome Sequencing Center for Infectious Disease"/>
            <person name="Wu L."/>
            <person name="Ma J."/>
        </authorList>
    </citation>
    <scope>NUCLEOTIDE SEQUENCE [LARGE SCALE GENOMIC DNA]</scope>
    <source>
        <strain evidence="2">KCTC 15012</strain>
    </source>
</reference>
<dbReference type="InterPro" id="IPR029033">
    <property type="entry name" value="His_PPase_superfam"/>
</dbReference>
<dbReference type="EMBL" id="JBHSPP010000016">
    <property type="protein sequence ID" value="MFC5707152.1"/>
    <property type="molecule type" value="Genomic_DNA"/>
</dbReference>
<dbReference type="CDD" id="cd07067">
    <property type="entry name" value="HP_PGM_like"/>
    <property type="match status" value="1"/>
</dbReference>